<gene>
    <name evidence="1" type="ORF">GMARGA_LOCUS29362</name>
</gene>
<feature type="non-terminal residue" evidence="1">
    <location>
        <position position="229"/>
    </location>
</feature>
<protein>
    <submittedName>
        <fullName evidence="1">22833_t:CDS:1</fullName>
    </submittedName>
</protein>
<organism evidence="1 2">
    <name type="scientific">Gigaspora margarita</name>
    <dbReference type="NCBI Taxonomy" id="4874"/>
    <lineage>
        <taxon>Eukaryota</taxon>
        <taxon>Fungi</taxon>
        <taxon>Fungi incertae sedis</taxon>
        <taxon>Mucoromycota</taxon>
        <taxon>Glomeromycotina</taxon>
        <taxon>Glomeromycetes</taxon>
        <taxon>Diversisporales</taxon>
        <taxon>Gigasporaceae</taxon>
        <taxon>Gigaspora</taxon>
    </lineage>
</organism>
<dbReference type="Proteomes" id="UP000789901">
    <property type="component" value="Unassembled WGS sequence"/>
</dbReference>
<sequence length="229" mass="26561">MAHQLRNIYIFDNEYETLQEWPVHPNDDSLPDLSNSDLQNQNSTYWRSSPSLQTLYDKFQNNILAQWPRIACVYCEKLLYSKKASWIFYNLSTIYLLQTNIPDISLSFNSNVDCIPELRVPTCISCKKPSSRFLFPHLSPMSEEITSVPLYKEKRTPNSNSYSEYRSLIRTINYSCNIRAHVLYSGVLAQNNPYLHSLTNNLSLNESIHEFNNPFPRATHLPNDSNAPT</sequence>
<comment type="caution">
    <text evidence="1">The sequence shown here is derived from an EMBL/GenBank/DDBJ whole genome shotgun (WGS) entry which is preliminary data.</text>
</comment>
<accession>A0ABN7WCJ0</accession>
<name>A0ABN7WCJ0_GIGMA</name>
<proteinExistence type="predicted"/>
<evidence type="ECO:0000313" key="2">
    <source>
        <dbReference type="Proteomes" id="UP000789901"/>
    </source>
</evidence>
<keyword evidence="2" id="KW-1185">Reference proteome</keyword>
<evidence type="ECO:0000313" key="1">
    <source>
        <dbReference type="EMBL" id="CAG8827301.1"/>
    </source>
</evidence>
<dbReference type="EMBL" id="CAJVQB010039356">
    <property type="protein sequence ID" value="CAG8827301.1"/>
    <property type="molecule type" value="Genomic_DNA"/>
</dbReference>
<reference evidence="1 2" key="1">
    <citation type="submission" date="2021-06" db="EMBL/GenBank/DDBJ databases">
        <authorList>
            <person name="Kallberg Y."/>
            <person name="Tangrot J."/>
            <person name="Rosling A."/>
        </authorList>
    </citation>
    <scope>NUCLEOTIDE SEQUENCE [LARGE SCALE GENOMIC DNA]</scope>
    <source>
        <strain evidence="1 2">120-4 pot B 10/14</strain>
    </source>
</reference>